<feature type="domain" description="MaoC-like" evidence="1">
    <location>
        <begin position="20"/>
        <end position="119"/>
    </location>
</feature>
<protein>
    <submittedName>
        <fullName evidence="2">Acyl dehydratase</fullName>
    </submittedName>
</protein>
<keyword evidence="3" id="KW-1185">Reference proteome</keyword>
<dbReference type="RefSeq" id="WP_168027957.1">
    <property type="nucleotide sequence ID" value="NZ_JAAVNE010000006.1"/>
</dbReference>
<evidence type="ECO:0000259" key="1">
    <source>
        <dbReference type="Pfam" id="PF01575"/>
    </source>
</evidence>
<dbReference type="InterPro" id="IPR029069">
    <property type="entry name" value="HotDog_dom_sf"/>
</dbReference>
<evidence type="ECO:0000313" key="3">
    <source>
        <dbReference type="Proteomes" id="UP000787635"/>
    </source>
</evidence>
<dbReference type="Pfam" id="PF01575">
    <property type="entry name" value="MaoC_dehydratas"/>
    <property type="match status" value="1"/>
</dbReference>
<reference evidence="2 3" key="1">
    <citation type="submission" date="2020-03" db="EMBL/GenBank/DDBJ databases">
        <title>Roseomonas selenitidurans sp. nov. isolated from urban soil.</title>
        <authorList>
            <person name="Liu H."/>
        </authorList>
    </citation>
    <scope>NUCLEOTIDE SEQUENCE [LARGE SCALE GENOMIC DNA]</scope>
    <source>
        <strain evidence="2 3">BU-1</strain>
    </source>
</reference>
<proteinExistence type="predicted"/>
<dbReference type="Proteomes" id="UP000787635">
    <property type="component" value="Unassembled WGS sequence"/>
</dbReference>
<comment type="caution">
    <text evidence="2">The sequence shown here is derived from an EMBL/GenBank/DDBJ whole genome shotgun (WGS) entry which is preliminary data.</text>
</comment>
<dbReference type="InterPro" id="IPR052342">
    <property type="entry name" value="MCH/BMMD"/>
</dbReference>
<name>A0ABX1E3B2_9PROT</name>
<dbReference type="InterPro" id="IPR002539">
    <property type="entry name" value="MaoC-like_dom"/>
</dbReference>
<dbReference type="SUPFAM" id="SSF54637">
    <property type="entry name" value="Thioesterase/thiol ester dehydrase-isomerase"/>
    <property type="match status" value="1"/>
</dbReference>
<dbReference type="PANTHER" id="PTHR43664">
    <property type="entry name" value="MONOAMINE OXIDASE-RELATED"/>
    <property type="match status" value="1"/>
</dbReference>
<evidence type="ECO:0000313" key="2">
    <source>
        <dbReference type="EMBL" id="NKC30308.1"/>
    </source>
</evidence>
<organism evidence="2 3">
    <name type="scientific">Falsiroseomonas selenitidurans</name>
    <dbReference type="NCBI Taxonomy" id="2716335"/>
    <lineage>
        <taxon>Bacteria</taxon>
        <taxon>Pseudomonadati</taxon>
        <taxon>Pseudomonadota</taxon>
        <taxon>Alphaproteobacteria</taxon>
        <taxon>Acetobacterales</taxon>
        <taxon>Roseomonadaceae</taxon>
        <taxon>Falsiroseomonas</taxon>
    </lineage>
</organism>
<dbReference type="Gene3D" id="3.10.129.10">
    <property type="entry name" value="Hotdog Thioesterase"/>
    <property type="match status" value="1"/>
</dbReference>
<gene>
    <name evidence="2" type="ORF">HEQ75_05505</name>
</gene>
<accession>A0ABX1E3B2</accession>
<dbReference type="EMBL" id="JAAVNE010000006">
    <property type="protein sequence ID" value="NKC30308.1"/>
    <property type="molecule type" value="Genomic_DNA"/>
</dbReference>
<dbReference type="PANTHER" id="PTHR43664:SF1">
    <property type="entry name" value="BETA-METHYLMALYL-COA DEHYDRATASE"/>
    <property type="match status" value="1"/>
</dbReference>
<sequence length="156" mass="16883">MKIDQALLRYEQVEPGLVIETGGITVTEAHIVAFAGLTGDFFDIHMDDDYARGLGYPGRVAHGLLGLALCDGLKNRAPTRFAAIVSLSWRWSFSGPILVGDRIAARITVLSKRLTKNPARGILTMDFALANQRGEVVQKGENDLMVHTLAVDAPPA</sequence>